<evidence type="ECO:0000313" key="3">
    <source>
        <dbReference type="Proteomes" id="UP000298324"/>
    </source>
</evidence>
<dbReference type="RefSeq" id="WP_243124261.1">
    <property type="nucleotide sequence ID" value="NZ_QFGA01000004.1"/>
</dbReference>
<organism evidence="2 3">
    <name type="scientific">Pelotomaculum schinkii</name>
    <dbReference type="NCBI Taxonomy" id="78350"/>
    <lineage>
        <taxon>Bacteria</taxon>
        <taxon>Bacillati</taxon>
        <taxon>Bacillota</taxon>
        <taxon>Clostridia</taxon>
        <taxon>Eubacteriales</taxon>
        <taxon>Desulfotomaculaceae</taxon>
        <taxon>Pelotomaculum</taxon>
    </lineage>
</organism>
<evidence type="ECO:0000256" key="1">
    <source>
        <dbReference type="SAM" id="MobiDB-lite"/>
    </source>
</evidence>
<sequence length="388" mass="45124">MRCDAEMMRQLIDENSRGKKRTASEVLRAINKFESKKTKDINAHFFKVELIGINKENEDLLDTKKIREYLSFVAPAPYQNTFHYREKVKKHAKEIAYHIDEYSITLDGEPIFKKYTTILKKADNSKIDEVFDVVFKDFRDENGNLIAWMWVGLTQFKQAIPKINQMRGLRLRKENIQIGGEDALQKLFKEDRGNSYFVGEVFAVAKDLIPNSQRDYFNENPTRAYFEKLLRRFFNEELHKIYYDGSAVNSAYKKIDAYKVKEAEFVEKDKKGSFVSKEYRTIEYEKVQVAKKQAENAQIIIVKTKEKADGIFAKVIERIEKEHPQEPVSTTPSAGPPKPARPVRRTDKLSAYNRDERKLISKIFDIIISATDSKTAEMIISKIEDGLS</sequence>
<dbReference type="AlphaFoldDB" id="A0A4Y7R6G6"/>
<proteinExistence type="predicted"/>
<dbReference type="Proteomes" id="UP000298324">
    <property type="component" value="Unassembled WGS sequence"/>
</dbReference>
<accession>A0A4Y7R6G6</accession>
<feature type="region of interest" description="Disordered" evidence="1">
    <location>
        <begin position="322"/>
        <end position="348"/>
    </location>
</feature>
<keyword evidence="3" id="KW-1185">Reference proteome</keyword>
<protein>
    <submittedName>
        <fullName evidence="2">Uncharacterized protein</fullName>
    </submittedName>
</protein>
<name>A0A4Y7R6G6_9FIRM</name>
<reference evidence="2 3" key="1">
    <citation type="journal article" date="2018" name="Environ. Microbiol.">
        <title>Novel energy conservation strategies and behaviour of Pelotomaculum schinkii driving syntrophic propionate catabolism.</title>
        <authorList>
            <person name="Hidalgo-Ahumada C.A.P."/>
            <person name="Nobu M.K."/>
            <person name="Narihiro T."/>
            <person name="Tamaki H."/>
            <person name="Liu W.T."/>
            <person name="Kamagata Y."/>
            <person name="Stams A.J.M."/>
            <person name="Imachi H."/>
            <person name="Sousa D.Z."/>
        </authorList>
    </citation>
    <scope>NUCLEOTIDE SEQUENCE [LARGE SCALE GENOMIC DNA]</scope>
    <source>
        <strain evidence="2 3">HH</strain>
    </source>
</reference>
<gene>
    <name evidence="2" type="ORF">Psch_04080</name>
</gene>
<evidence type="ECO:0000313" key="2">
    <source>
        <dbReference type="EMBL" id="TEB04353.1"/>
    </source>
</evidence>
<comment type="caution">
    <text evidence="2">The sequence shown here is derived from an EMBL/GenBank/DDBJ whole genome shotgun (WGS) entry which is preliminary data.</text>
</comment>
<dbReference type="EMBL" id="QFGA01000004">
    <property type="protein sequence ID" value="TEB04353.1"/>
    <property type="molecule type" value="Genomic_DNA"/>
</dbReference>